<feature type="transmembrane region" description="Helical" evidence="13">
    <location>
        <begin position="417"/>
        <end position="438"/>
    </location>
</feature>
<dbReference type="PANTHER" id="PTHR10110">
    <property type="entry name" value="SODIUM/HYDROGEN EXCHANGER"/>
    <property type="match status" value="1"/>
</dbReference>
<evidence type="ECO:0000313" key="15">
    <source>
        <dbReference type="EMBL" id="GKU85559.1"/>
    </source>
</evidence>
<organism evidence="15 16">
    <name type="scientific">Rubroshorea leprosula</name>
    <dbReference type="NCBI Taxonomy" id="152421"/>
    <lineage>
        <taxon>Eukaryota</taxon>
        <taxon>Viridiplantae</taxon>
        <taxon>Streptophyta</taxon>
        <taxon>Embryophyta</taxon>
        <taxon>Tracheophyta</taxon>
        <taxon>Spermatophyta</taxon>
        <taxon>Magnoliopsida</taxon>
        <taxon>eudicotyledons</taxon>
        <taxon>Gunneridae</taxon>
        <taxon>Pentapetalae</taxon>
        <taxon>rosids</taxon>
        <taxon>malvids</taxon>
        <taxon>Malvales</taxon>
        <taxon>Dipterocarpaceae</taxon>
        <taxon>Rubroshorea</taxon>
    </lineage>
</organism>
<feature type="transmembrane region" description="Helical" evidence="13">
    <location>
        <begin position="113"/>
        <end position="137"/>
    </location>
</feature>
<comment type="catalytic activity">
    <reaction evidence="12">
        <text>K(+)(in) + H(+)(out) = K(+)(out) + H(+)(in)</text>
        <dbReference type="Rhea" id="RHEA:29467"/>
        <dbReference type="ChEBI" id="CHEBI:15378"/>
        <dbReference type="ChEBI" id="CHEBI:29103"/>
    </reaction>
</comment>
<dbReference type="GO" id="GO:0005886">
    <property type="term" value="C:plasma membrane"/>
    <property type="evidence" value="ECO:0007669"/>
    <property type="project" value="TreeGrafter"/>
</dbReference>
<keyword evidence="16" id="KW-1185">Reference proteome</keyword>
<comment type="subcellular location">
    <subcellularLocation>
        <location evidence="1">Membrane</location>
        <topology evidence="1">Multi-pass membrane protein</topology>
    </subcellularLocation>
</comment>
<evidence type="ECO:0000256" key="7">
    <source>
        <dbReference type="ARBA" id="ARBA00023053"/>
    </source>
</evidence>
<keyword evidence="10" id="KW-0739">Sodium transport</keyword>
<dbReference type="Gene3D" id="6.10.140.1330">
    <property type="match status" value="1"/>
</dbReference>
<dbReference type="GO" id="GO:0015386">
    <property type="term" value="F:potassium:proton antiporter activity"/>
    <property type="evidence" value="ECO:0007669"/>
    <property type="project" value="TreeGrafter"/>
</dbReference>
<keyword evidence="2" id="KW-0813">Transport</keyword>
<dbReference type="GO" id="GO:0015385">
    <property type="term" value="F:sodium:proton antiporter activity"/>
    <property type="evidence" value="ECO:0007669"/>
    <property type="project" value="InterPro"/>
</dbReference>
<evidence type="ECO:0000256" key="10">
    <source>
        <dbReference type="ARBA" id="ARBA00023201"/>
    </source>
</evidence>
<feature type="transmembrane region" description="Helical" evidence="13">
    <location>
        <begin position="55"/>
        <end position="72"/>
    </location>
</feature>
<dbReference type="Pfam" id="PF00999">
    <property type="entry name" value="Na_H_Exchanger"/>
    <property type="match status" value="1"/>
</dbReference>
<feature type="domain" description="Cation/H+ exchanger transmembrane" evidence="14">
    <location>
        <begin position="31"/>
        <end position="444"/>
    </location>
</feature>
<comment type="caution">
    <text evidence="15">The sequence shown here is derived from an EMBL/GenBank/DDBJ whole genome shotgun (WGS) entry which is preliminary data.</text>
</comment>
<dbReference type="InterPro" id="IPR006153">
    <property type="entry name" value="Cation/H_exchanger_TM"/>
</dbReference>
<evidence type="ECO:0000256" key="3">
    <source>
        <dbReference type="ARBA" id="ARBA00022538"/>
    </source>
</evidence>
<evidence type="ECO:0000256" key="8">
    <source>
        <dbReference type="ARBA" id="ARBA00023065"/>
    </source>
</evidence>
<keyword evidence="9 13" id="KW-0472">Membrane</keyword>
<dbReference type="PRINTS" id="PR01084">
    <property type="entry name" value="NAHEXCHNGR"/>
</dbReference>
<keyword evidence="4 13" id="KW-0812">Transmembrane</keyword>
<dbReference type="GO" id="GO:0098719">
    <property type="term" value="P:sodium ion import across plasma membrane"/>
    <property type="evidence" value="ECO:0007669"/>
    <property type="project" value="TreeGrafter"/>
</dbReference>
<evidence type="ECO:0000256" key="4">
    <source>
        <dbReference type="ARBA" id="ARBA00022692"/>
    </source>
</evidence>
<evidence type="ECO:0000256" key="2">
    <source>
        <dbReference type="ARBA" id="ARBA00022448"/>
    </source>
</evidence>
<gene>
    <name evidence="15" type="ORF">SLEP1_g218</name>
</gene>
<keyword evidence="3" id="KW-0633">Potassium transport</keyword>
<feature type="transmembrane region" description="Helical" evidence="13">
    <location>
        <begin position="23"/>
        <end position="43"/>
    </location>
</feature>
<feature type="transmembrane region" description="Helical" evidence="13">
    <location>
        <begin position="218"/>
        <end position="240"/>
    </location>
</feature>
<keyword evidence="8" id="KW-0406">Ion transport</keyword>
<name>A0AAV5HIQ4_9ROSI</name>
<evidence type="ECO:0000256" key="1">
    <source>
        <dbReference type="ARBA" id="ARBA00004141"/>
    </source>
</evidence>
<dbReference type="GO" id="GO:0051453">
    <property type="term" value="P:regulation of intracellular pH"/>
    <property type="evidence" value="ECO:0007669"/>
    <property type="project" value="TreeGrafter"/>
</dbReference>
<dbReference type="Proteomes" id="UP001054252">
    <property type="component" value="Unassembled WGS sequence"/>
</dbReference>
<proteinExistence type="predicted"/>
<accession>A0AAV5HIQ4</accession>
<protein>
    <recommendedName>
        <fullName evidence="14">Cation/H+ exchanger transmembrane domain-containing protein</fullName>
    </recommendedName>
</protein>
<dbReference type="AlphaFoldDB" id="A0AAV5HIQ4"/>
<evidence type="ECO:0000256" key="11">
    <source>
        <dbReference type="ARBA" id="ARBA00047524"/>
    </source>
</evidence>
<comment type="catalytic activity">
    <reaction evidence="11">
        <text>Na(+)(in) + H(+)(out) = Na(+)(out) + H(+)(in)</text>
        <dbReference type="Rhea" id="RHEA:29419"/>
        <dbReference type="ChEBI" id="CHEBI:15378"/>
        <dbReference type="ChEBI" id="CHEBI:29101"/>
    </reaction>
</comment>
<evidence type="ECO:0000313" key="16">
    <source>
        <dbReference type="Proteomes" id="UP001054252"/>
    </source>
</evidence>
<keyword evidence="7" id="KW-0915">Sodium</keyword>
<evidence type="ECO:0000256" key="5">
    <source>
        <dbReference type="ARBA" id="ARBA00022958"/>
    </source>
</evidence>
<dbReference type="PANTHER" id="PTHR10110:SF159">
    <property type="entry name" value="SODIUM_HYDROGEN EXCHANGER 3"/>
    <property type="match status" value="1"/>
</dbReference>
<dbReference type="InterPro" id="IPR004709">
    <property type="entry name" value="NaH_exchanger"/>
</dbReference>
<dbReference type="InterPro" id="IPR018422">
    <property type="entry name" value="Cation/H_exchanger_CPA1"/>
</dbReference>
<evidence type="ECO:0000256" key="12">
    <source>
        <dbReference type="ARBA" id="ARBA00047912"/>
    </source>
</evidence>
<evidence type="ECO:0000259" key="14">
    <source>
        <dbReference type="Pfam" id="PF00999"/>
    </source>
</evidence>
<dbReference type="EMBL" id="BPVZ01000001">
    <property type="protein sequence ID" value="GKU85559.1"/>
    <property type="molecule type" value="Genomic_DNA"/>
</dbReference>
<evidence type="ECO:0000256" key="6">
    <source>
        <dbReference type="ARBA" id="ARBA00022989"/>
    </source>
</evidence>
<evidence type="ECO:0000256" key="9">
    <source>
        <dbReference type="ARBA" id="ARBA00023136"/>
    </source>
</evidence>
<feature type="transmembrane region" description="Helical" evidence="13">
    <location>
        <begin position="344"/>
        <end position="366"/>
    </location>
</feature>
<feature type="transmembrane region" description="Helical" evidence="13">
    <location>
        <begin position="261"/>
        <end position="286"/>
    </location>
</feature>
<sequence>MAIDISSLFAKAGALLASDHTSVVSMNLFVALLCACIVIGHLLEENRWINESITALAIGLCTGIVILLTTGGKSSHLLVFSEELFFIYLLPPIIFNAGFQVKKKQFFHNFMTIVLFGAVGTLISFIIISLGAMQFFKKMNIGPLTIGDYLAIGAIFSATDSVCTLQVLNQDETPLLYSLVFGEGVVNDATSVVLFNAIQSFDLSHINSGIALQLVGNFLYLFISSTMLGVLAGLLSAYIIKKLYFGRHSTDREVALMILMAYFSYMLAELFYLSGILTVFFCGIVMSHYTWHNVTESSRVTTKHAFATLSFVAEIFIFLYVGMDALDIEKWRVVSDSLGKSVGVSAVLLGLILLGRAAFVFPLSFLSNLTKKSSYEKVDWKQQVTIWWAGLMRGAVSMALAYNQFTSSGGFTQLRENALMITSTITVVLFSTVAFGLMTKPLVRILLPSSKQLTRMISSEPSSPKSLILPFLNNETESETSQQGNTSIPRPTSLRMLLSAPSHTVHYYWRKFDNAFMRPVFGGRGFTPFVPGSPTERTEHQWQ</sequence>
<keyword evidence="5" id="KW-0630">Potassium</keyword>
<evidence type="ECO:0000256" key="13">
    <source>
        <dbReference type="SAM" id="Phobius"/>
    </source>
</evidence>
<keyword evidence="6 13" id="KW-1133">Transmembrane helix</keyword>
<feature type="transmembrane region" description="Helical" evidence="13">
    <location>
        <begin position="386"/>
        <end position="405"/>
    </location>
</feature>
<feature type="transmembrane region" description="Helical" evidence="13">
    <location>
        <begin position="306"/>
        <end position="323"/>
    </location>
</feature>
<reference evidence="15 16" key="1">
    <citation type="journal article" date="2021" name="Commun. Biol.">
        <title>The genome of Shorea leprosula (Dipterocarpaceae) highlights the ecological relevance of drought in aseasonal tropical rainforests.</title>
        <authorList>
            <person name="Ng K.K.S."/>
            <person name="Kobayashi M.J."/>
            <person name="Fawcett J.A."/>
            <person name="Hatakeyama M."/>
            <person name="Paape T."/>
            <person name="Ng C.H."/>
            <person name="Ang C.C."/>
            <person name="Tnah L.H."/>
            <person name="Lee C.T."/>
            <person name="Nishiyama T."/>
            <person name="Sese J."/>
            <person name="O'Brien M.J."/>
            <person name="Copetti D."/>
            <person name="Mohd Noor M.I."/>
            <person name="Ong R.C."/>
            <person name="Putra M."/>
            <person name="Sireger I.Z."/>
            <person name="Indrioko S."/>
            <person name="Kosugi Y."/>
            <person name="Izuno A."/>
            <person name="Isagi Y."/>
            <person name="Lee S.L."/>
            <person name="Shimizu K.K."/>
        </authorList>
    </citation>
    <scope>NUCLEOTIDE SEQUENCE [LARGE SCALE GENOMIC DNA]</scope>
    <source>
        <strain evidence="15">214</strain>
    </source>
</reference>
<feature type="transmembrane region" description="Helical" evidence="13">
    <location>
        <begin position="84"/>
        <end position="101"/>
    </location>
</feature>